<dbReference type="STRING" id="105984.A0A427Y748"/>
<name>A0A427Y748_9TREE</name>
<protein>
    <recommendedName>
        <fullName evidence="3">N-acetyltransferase domain-containing protein</fullName>
    </recommendedName>
</protein>
<keyword evidence="2" id="KW-1185">Reference proteome</keyword>
<dbReference type="GO" id="GO:0005634">
    <property type="term" value="C:nucleus"/>
    <property type="evidence" value="ECO:0007669"/>
    <property type="project" value="TreeGrafter"/>
</dbReference>
<dbReference type="Gene3D" id="3.40.630.30">
    <property type="match status" value="1"/>
</dbReference>
<accession>A0A427Y748</accession>
<proteinExistence type="predicted"/>
<evidence type="ECO:0000313" key="2">
    <source>
        <dbReference type="Proteomes" id="UP000279236"/>
    </source>
</evidence>
<dbReference type="AlphaFoldDB" id="A0A427Y748"/>
<dbReference type="EMBL" id="RSCE01000002">
    <property type="protein sequence ID" value="RSH86911.1"/>
    <property type="molecule type" value="Genomic_DNA"/>
</dbReference>
<gene>
    <name evidence="1" type="ORF">EHS24_005189</name>
</gene>
<dbReference type="PANTHER" id="PTHR43138:SF1">
    <property type="entry name" value="N-ACETYLTRANSFERASE ACA1"/>
    <property type="match status" value="1"/>
</dbReference>
<dbReference type="SUPFAM" id="SSF55729">
    <property type="entry name" value="Acyl-CoA N-acyltransferases (Nat)"/>
    <property type="match status" value="1"/>
</dbReference>
<dbReference type="Proteomes" id="UP000279236">
    <property type="component" value="Unassembled WGS sequence"/>
</dbReference>
<sequence length="233" mass="25042">MSAYGAIKAPSTSAESLATRSYALANGLTLTTYPVSGSNTSPELIAYLAAVFNQELAEGKTYPQEGPLTLEEFTNYFFGAATIVAIFTPTGAAAPATVEEARAGRSWEEAVGGCYYIKPNYPGRSSHNCNAGFLVPPVQRGKKVGGALAESYLHYAPALGYRGSVFNLVYSMAKKRKHNVTRANKVDNVASLRLWDKLGFTRVGVIPKAGLLKTGLNNTEEYVDAFIIHKSFV</sequence>
<evidence type="ECO:0000313" key="1">
    <source>
        <dbReference type="EMBL" id="RSH86911.1"/>
    </source>
</evidence>
<organism evidence="1 2">
    <name type="scientific">Apiotrichum porosum</name>
    <dbReference type="NCBI Taxonomy" id="105984"/>
    <lineage>
        <taxon>Eukaryota</taxon>
        <taxon>Fungi</taxon>
        <taxon>Dikarya</taxon>
        <taxon>Basidiomycota</taxon>
        <taxon>Agaricomycotina</taxon>
        <taxon>Tremellomycetes</taxon>
        <taxon>Trichosporonales</taxon>
        <taxon>Trichosporonaceae</taxon>
        <taxon>Apiotrichum</taxon>
    </lineage>
</organism>
<dbReference type="OrthoDB" id="10264707at2759"/>
<evidence type="ECO:0008006" key="3">
    <source>
        <dbReference type="Google" id="ProtNLM"/>
    </source>
</evidence>
<dbReference type="PANTHER" id="PTHR43138">
    <property type="entry name" value="ACETYLTRANSFERASE, GNAT FAMILY"/>
    <property type="match status" value="1"/>
</dbReference>
<dbReference type="RefSeq" id="XP_028479696.1">
    <property type="nucleotide sequence ID" value="XM_028620724.1"/>
</dbReference>
<dbReference type="InterPro" id="IPR052742">
    <property type="entry name" value="Mito_N-acetyltransferase"/>
</dbReference>
<reference evidence="1 2" key="1">
    <citation type="submission" date="2018-11" db="EMBL/GenBank/DDBJ databases">
        <title>Genome sequence of Apiotrichum porosum DSM 27194.</title>
        <authorList>
            <person name="Aliyu H."/>
            <person name="Gorte O."/>
            <person name="Ochsenreither K."/>
        </authorList>
    </citation>
    <scope>NUCLEOTIDE SEQUENCE [LARGE SCALE GENOMIC DNA]</scope>
    <source>
        <strain evidence="1 2">DSM 27194</strain>
    </source>
</reference>
<dbReference type="GeneID" id="39589732"/>
<comment type="caution">
    <text evidence="1">The sequence shown here is derived from an EMBL/GenBank/DDBJ whole genome shotgun (WGS) entry which is preliminary data.</text>
</comment>
<dbReference type="InterPro" id="IPR016181">
    <property type="entry name" value="Acyl_CoA_acyltransferase"/>
</dbReference>